<sequence length="443" mass="51453">MGIQSMRKNNATFCGGQPTWSNACVGDNGSPSYVEYAMGFSKAANLIIDQVLKSRDIDLSVDEMVYPVCFNMRHSIELRLKGAIEALEAIGEMKSVEVEFNYSGSHDLGNIWAFFKDTSEKIDMRYKNMNDQIEPTILDVAEVDATGQTFRYAFDTDSQRHLTEVRIINFVVLKEKFNALEKGLDRLLRLTEYLTEEYSLNTFTKRLSRYQLFSLANDLPPRAEWMNESFRETKQTLRDKYSLGSRDLSCAINVIQSNYELAYRIDSPLPLKGLDENDLLWFLDFWMELHPKILNRRTGLDLSETKPDISSIIESIHRDNELKQNFWERMDGYLTTEKLAGLNALFYFGYDKQFSETYVTTYTRELIDAHAAFDNRDVDIWESFMHIADKTNYFDNLVMSLFALHYDELAEFLVEAYGVINAFTWLDRARSREMFCLPEVAGY</sequence>
<reference evidence="1" key="1">
    <citation type="submission" date="2010-02" db="EMBL/GenBank/DDBJ databases">
        <authorList>
            <person name="Genoscope - CEA"/>
        </authorList>
    </citation>
    <scope>NUCLEOTIDE SEQUENCE</scope>
    <source>
        <plasmid evidence="1">VIBNI_pA</plasmid>
    </source>
</reference>
<accession>A0A9P1NJY0</accession>
<gene>
    <name evidence="1" type="ORF">VIBNI_0071</name>
</gene>
<dbReference type="EMBL" id="FP893246">
    <property type="protein sequence ID" value="CBJ93110.1"/>
    <property type="molecule type" value="Genomic_DNA"/>
</dbReference>
<organism evidence="1">
    <name type="scientific">Vibrio nigripulchritudo</name>
    <dbReference type="NCBI Taxonomy" id="28173"/>
    <lineage>
        <taxon>Bacteria</taxon>
        <taxon>Pseudomonadati</taxon>
        <taxon>Pseudomonadota</taxon>
        <taxon>Gammaproteobacteria</taxon>
        <taxon>Vibrionales</taxon>
        <taxon>Vibrionaceae</taxon>
        <taxon>Vibrio</taxon>
    </lineage>
</organism>
<protein>
    <submittedName>
        <fullName evidence="1">Uncharacterized protein</fullName>
    </submittedName>
</protein>
<name>A0A9P1NJY0_9VIBR</name>
<dbReference type="AlphaFoldDB" id="A0A9P1NJY0"/>
<proteinExistence type="predicted"/>
<geneLocation type="plasmid" evidence="1">
    <name>VIBNI_pA</name>
</geneLocation>
<evidence type="ECO:0000313" key="1">
    <source>
        <dbReference type="EMBL" id="CBJ93110.1"/>
    </source>
</evidence>
<keyword evidence="1" id="KW-0614">Plasmid</keyword>
<dbReference type="RefSeq" id="WP_013610251.1">
    <property type="nucleotide sequence ID" value="NC_015156.1"/>
</dbReference>